<dbReference type="RefSeq" id="WP_193986447.1">
    <property type="nucleotide sequence ID" value="NZ_CP063656.1"/>
</dbReference>
<feature type="domain" description="Band 7" evidence="8">
    <location>
        <begin position="65"/>
        <end position="225"/>
    </location>
</feature>
<dbReference type="InterPro" id="IPR036013">
    <property type="entry name" value="Band_7/SPFH_dom_sf"/>
</dbReference>
<gene>
    <name evidence="9" type="primary">hflK</name>
    <name evidence="9" type="ORF">INQ41_04055</name>
</gene>
<comment type="function">
    <text evidence="6">HflC and HflK could encode or regulate a protease.</text>
</comment>
<dbReference type="Pfam" id="PF01145">
    <property type="entry name" value="Band_7"/>
    <property type="match status" value="1"/>
</dbReference>
<dbReference type="InterPro" id="IPR001107">
    <property type="entry name" value="Band_7"/>
</dbReference>
<dbReference type="PRINTS" id="PR00721">
    <property type="entry name" value="STOMATIN"/>
</dbReference>
<comment type="subcellular location">
    <subcellularLocation>
        <location evidence="1">Membrane</location>
        <topology evidence="1">Single-pass membrane protein</topology>
    </subcellularLocation>
</comment>
<feature type="region of interest" description="Disordered" evidence="7">
    <location>
        <begin position="325"/>
        <end position="379"/>
    </location>
</feature>
<reference evidence="9 10" key="1">
    <citation type="submission" date="2020-10" db="EMBL/GenBank/DDBJ databases">
        <title>complete genome sequencing of Lysobacter sp. H21R20.</title>
        <authorList>
            <person name="Bae J.-W."/>
            <person name="Lee S.-Y."/>
        </authorList>
    </citation>
    <scope>NUCLEOTIDE SEQUENCE [LARGE SCALE GENOMIC DNA]</scope>
    <source>
        <strain evidence="9 10">H21R20</strain>
    </source>
</reference>
<dbReference type="InterPro" id="IPR050710">
    <property type="entry name" value="Band7/mec-2_domain"/>
</dbReference>
<evidence type="ECO:0000313" key="9">
    <source>
        <dbReference type="EMBL" id="QOW20214.1"/>
    </source>
</evidence>
<dbReference type="Gene3D" id="3.30.479.30">
    <property type="entry name" value="Band 7 domain"/>
    <property type="match status" value="1"/>
</dbReference>
<sequence>MAWNTPGSDNSGSGRGRPPRRRPGGNGIDDVLDRLRGLFGGQGGGGGGGVGRWVLLVLALWLAFNSFLLVNEQQRAVVLRFGQFARILQPGPHFKLPWPFETAIKINATEIKTFGTNVPVLTSDENIVQVEINVQYRVSDPQKYVFGSRDANAMLQQAALSTVREQVGRSTLDTVLGARNALAVSAREQLQNSLDAYRTGLVVTELNLPNARPPEEVKPAFDDVNSAQQDKDRLISEAEAYAAQVVPEARGQAARVRTVAEGYRDASVSRAEGDADRFSLLVDQYKDAPEVTRKRLWLETVQEVLSGNRKVVGGDSRQLIYVPMDGATDGSARSSGSTNTSSAPLLTPEMLSPDTSTIAPSPSRTERTPRPAGRPEVNR</sequence>
<dbReference type="PANTHER" id="PTHR43327:SF2">
    <property type="entry name" value="MODULATOR OF FTSH PROTEASE HFLK"/>
    <property type="match status" value="1"/>
</dbReference>
<dbReference type="NCBIfam" id="TIGR01933">
    <property type="entry name" value="hflK"/>
    <property type="match status" value="1"/>
</dbReference>
<dbReference type="GO" id="GO:0016020">
    <property type="term" value="C:membrane"/>
    <property type="evidence" value="ECO:0007669"/>
    <property type="project" value="UniProtKB-SubCell"/>
</dbReference>
<protein>
    <recommendedName>
        <fullName evidence="6">Protein HflK</fullName>
    </recommendedName>
</protein>
<evidence type="ECO:0000256" key="2">
    <source>
        <dbReference type="ARBA" id="ARBA00006971"/>
    </source>
</evidence>
<keyword evidence="9" id="KW-0378">Hydrolase</keyword>
<organism evidence="9 10">
    <name type="scientific">Novilysobacter ciconiae</name>
    <dbReference type="NCBI Taxonomy" id="2781022"/>
    <lineage>
        <taxon>Bacteria</taxon>
        <taxon>Pseudomonadati</taxon>
        <taxon>Pseudomonadota</taxon>
        <taxon>Gammaproteobacteria</taxon>
        <taxon>Lysobacterales</taxon>
        <taxon>Lysobacteraceae</taxon>
        <taxon>Novilysobacter</taxon>
    </lineage>
</organism>
<dbReference type="Proteomes" id="UP000594059">
    <property type="component" value="Chromosome"/>
</dbReference>
<evidence type="ECO:0000256" key="7">
    <source>
        <dbReference type="SAM" id="MobiDB-lite"/>
    </source>
</evidence>
<feature type="region of interest" description="Disordered" evidence="7">
    <location>
        <begin position="1"/>
        <end position="27"/>
    </location>
</feature>
<feature type="compositionally biased region" description="Low complexity" evidence="7">
    <location>
        <begin position="1"/>
        <end position="12"/>
    </location>
</feature>
<dbReference type="SUPFAM" id="SSF117892">
    <property type="entry name" value="Band 7/SPFH domain"/>
    <property type="match status" value="1"/>
</dbReference>
<dbReference type="InterPro" id="IPR001972">
    <property type="entry name" value="Stomatin_HflK_fam"/>
</dbReference>
<dbReference type="SMART" id="SM00244">
    <property type="entry name" value="PHB"/>
    <property type="match status" value="1"/>
</dbReference>
<feature type="compositionally biased region" description="Low complexity" evidence="7">
    <location>
        <begin position="330"/>
        <end position="343"/>
    </location>
</feature>
<dbReference type="GO" id="GO:0006508">
    <property type="term" value="P:proteolysis"/>
    <property type="evidence" value="ECO:0007669"/>
    <property type="project" value="UniProtKB-KW"/>
</dbReference>
<comment type="similarity">
    <text evidence="2 6">Belongs to the band 7/mec-2 family. HflK subfamily.</text>
</comment>
<dbReference type="AlphaFoldDB" id="A0A7S6UHB9"/>
<evidence type="ECO:0000256" key="4">
    <source>
        <dbReference type="ARBA" id="ARBA00022989"/>
    </source>
</evidence>
<evidence type="ECO:0000256" key="1">
    <source>
        <dbReference type="ARBA" id="ARBA00004167"/>
    </source>
</evidence>
<dbReference type="PANTHER" id="PTHR43327">
    <property type="entry name" value="STOMATIN-LIKE PROTEIN 2, MITOCHONDRIAL"/>
    <property type="match status" value="1"/>
</dbReference>
<dbReference type="EMBL" id="CP063656">
    <property type="protein sequence ID" value="QOW20214.1"/>
    <property type="molecule type" value="Genomic_DNA"/>
</dbReference>
<dbReference type="CDD" id="cd03404">
    <property type="entry name" value="SPFH_HflK"/>
    <property type="match status" value="1"/>
</dbReference>
<evidence type="ECO:0000259" key="8">
    <source>
        <dbReference type="SMART" id="SM00244"/>
    </source>
</evidence>
<dbReference type="GO" id="GO:0008233">
    <property type="term" value="F:peptidase activity"/>
    <property type="evidence" value="ECO:0007669"/>
    <property type="project" value="UniProtKB-KW"/>
</dbReference>
<dbReference type="KEGG" id="lcic:INQ41_04055"/>
<keyword evidence="4 6" id="KW-1133">Transmembrane helix</keyword>
<keyword evidence="5 6" id="KW-0472">Membrane</keyword>
<evidence type="ECO:0000256" key="5">
    <source>
        <dbReference type="ARBA" id="ARBA00023136"/>
    </source>
</evidence>
<comment type="subunit">
    <text evidence="6">HflC and HflK may interact to form a multimeric complex.</text>
</comment>
<proteinExistence type="inferred from homology"/>
<accession>A0A7S6UHB9</accession>
<name>A0A7S6UHB9_9GAMM</name>
<keyword evidence="9" id="KW-0645">Protease</keyword>
<evidence type="ECO:0000256" key="6">
    <source>
        <dbReference type="RuleBase" id="RU364113"/>
    </source>
</evidence>
<evidence type="ECO:0000256" key="3">
    <source>
        <dbReference type="ARBA" id="ARBA00022692"/>
    </source>
</evidence>
<feature type="transmembrane region" description="Helical" evidence="6">
    <location>
        <begin position="50"/>
        <end position="70"/>
    </location>
</feature>
<keyword evidence="10" id="KW-1185">Reference proteome</keyword>
<dbReference type="InterPro" id="IPR010201">
    <property type="entry name" value="HflK"/>
</dbReference>
<evidence type="ECO:0000313" key="10">
    <source>
        <dbReference type="Proteomes" id="UP000594059"/>
    </source>
</evidence>
<keyword evidence="3 6" id="KW-0812">Transmembrane</keyword>